<dbReference type="InterPro" id="IPR036615">
    <property type="entry name" value="Mur_ligase_C_dom_sf"/>
</dbReference>
<keyword evidence="5 12" id="KW-0132">Cell division</keyword>
<dbReference type="InterPro" id="IPR043687">
    <property type="entry name" value="MurD2"/>
</dbReference>
<dbReference type="GO" id="GO:0071555">
    <property type="term" value="P:cell wall organization"/>
    <property type="evidence" value="ECO:0007669"/>
    <property type="project" value="UniProtKB-KW"/>
</dbReference>
<feature type="domain" description="Mur ligase central" evidence="15">
    <location>
        <begin position="114"/>
        <end position="228"/>
    </location>
</feature>
<dbReference type="KEGG" id="fsy:FsymDg_3110"/>
<dbReference type="GO" id="GO:0005737">
    <property type="term" value="C:cytoplasm"/>
    <property type="evidence" value="ECO:0007669"/>
    <property type="project" value="UniProtKB-SubCell"/>
</dbReference>
<reference evidence="16 17" key="1">
    <citation type="submission" date="2011-05" db="EMBL/GenBank/DDBJ databases">
        <title>Complete sequence of chromosome of Frankia symbiont of Datisca glomerata.</title>
        <authorList>
            <consortium name="US DOE Joint Genome Institute"/>
            <person name="Lucas S."/>
            <person name="Han J."/>
            <person name="Lapidus A."/>
            <person name="Cheng J.-F."/>
            <person name="Goodwin L."/>
            <person name="Pitluck S."/>
            <person name="Peters L."/>
            <person name="Mikhailova N."/>
            <person name="Chertkov O."/>
            <person name="Teshima H."/>
            <person name="Han C."/>
            <person name="Tapia R."/>
            <person name="Land M."/>
            <person name="Hauser L."/>
            <person name="Kyrpides N."/>
            <person name="Ivanova N."/>
            <person name="Pagani I."/>
            <person name="Berry A."/>
            <person name="Pawlowski K."/>
            <person name="Persson T."/>
            <person name="Vanden Heuvel B."/>
            <person name="Benson D."/>
            <person name="Woyke T."/>
        </authorList>
    </citation>
    <scope>NUCLEOTIDE SEQUENCE [LARGE SCALE GENOMIC DNA]</scope>
    <source>
        <strain evidence="17">4085684</strain>
    </source>
</reference>
<keyword evidence="8 12" id="KW-0133">Cell shape</keyword>
<evidence type="ECO:0000256" key="12">
    <source>
        <dbReference type="HAMAP-Rule" id="MF_02208"/>
    </source>
</evidence>
<feature type="region of interest" description="Disordered" evidence="13">
    <location>
        <begin position="262"/>
        <end position="294"/>
    </location>
</feature>
<accession>F8AYB6</accession>
<comment type="pathway">
    <text evidence="2 12">Cell wall biogenesis; peptidoglycan biosynthesis.</text>
</comment>
<keyword evidence="7 12" id="KW-0067">ATP-binding</keyword>
<dbReference type="Proteomes" id="UP000001549">
    <property type="component" value="Chromosome"/>
</dbReference>
<sequence>MRPTISWSDLRGRAVGIYGLGREGEANLRACLARGVDPVLVDDAPGRTHVDGRPLLATAAGGFDALTRCDVVVKTPGISRYGETVRALQRRGIPVVGGVGLWLAEADRSKVLCVTGTKGKSTTSAIAGHLLTRLGYRCLVAGNIGLPPHDPQAGSGYDFWIVEISSYQATDLACSPPVVALTSLHPDHLPWHRDDPETYYRDKLSACSQPGAELTVANGDSDLIRAHRHLLGPKVHWVHADDGTTGSADIAGPAVPVGPAGFAGPLGTAGPPGPGTAGPAGAGTAGPAGADAAGDAGDWTRPLGLLGRHNRRNAVIVRACLRALGVPEADDDDALRAAAAGFAGLDSRLKMIGSVGGVSFVDDSLSTNVLPTLAAVDAFDDRRVALIVGGYSRGIDYRPLAVGLRGRTLDTFVLTVPDNGPDIRRQVTQTGAGPHVTVVDTPDLATAVVEGYRWAKPDGVVLLSPAAASFGRFRDYRDRGAAFARAMHNCHTT</sequence>
<dbReference type="GO" id="GO:0008360">
    <property type="term" value="P:regulation of cell shape"/>
    <property type="evidence" value="ECO:0007669"/>
    <property type="project" value="UniProtKB-KW"/>
</dbReference>
<organism evidence="16 17">
    <name type="scientific">Candidatus Protofrankia datiscae</name>
    <dbReference type="NCBI Taxonomy" id="2716812"/>
    <lineage>
        <taxon>Bacteria</taxon>
        <taxon>Bacillati</taxon>
        <taxon>Actinomycetota</taxon>
        <taxon>Actinomycetes</taxon>
        <taxon>Frankiales</taxon>
        <taxon>Frankiaceae</taxon>
        <taxon>Protofrankia</taxon>
    </lineage>
</organism>
<dbReference type="GO" id="GO:0009252">
    <property type="term" value="P:peptidoglycan biosynthetic process"/>
    <property type="evidence" value="ECO:0007669"/>
    <property type="project" value="UniProtKB-UniRule"/>
</dbReference>
<evidence type="ECO:0000256" key="4">
    <source>
        <dbReference type="ARBA" id="ARBA00022598"/>
    </source>
</evidence>
<dbReference type="SUPFAM" id="SSF53244">
    <property type="entry name" value="MurD-like peptide ligases, peptide-binding domain"/>
    <property type="match status" value="1"/>
</dbReference>
<name>F8AYB6_9ACTN</name>
<keyword evidence="10 12" id="KW-0131">Cell cycle</keyword>
<dbReference type="InterPro" id="IPR005762">
    <property type="entry name" value="MurD"/>
</dbReference>
<keyword evidence="4 12" id="KW-0436">Ligase</keyword>
<evidence type="ECO:0000259" key="15">
    <source>
        <dbReference type="Pfam" id="PF08245"/>
    </source>
</evidence>
<dbReference type="EMBL" id="CP002801">
    <property type="protein sequence ID" value="AEH10419.1"/>
    <property type="molecule type" value="Genomic_DNA"/>
</dbReference>
<dbReference type="GO" id="GO:0005524">
    <property type="term" value="F:ATP binding"/>
    <property type="evidence" value="ECO:0007669"/>
    <property type="project" value="UniProtKB-UniRule"/>
</dbReference>
<evidence type="ECO:0000256" key="7">
    <source>
        <dbReference type="ARBA" id="ARBA00022840"/>
    </source>
</evidence>
<evidence type="ECO:0000256" key="9">
    <source>
        <dbReference type="ARBA" id="ARBA00022984"/>
    </source>
</evidence>
<evidence type="ECO:0000256" key="13">
    <source>
        <dbReference type="SAM" id="MobiDB-lite"/>
    </source>
</evidence>
<evidence type="ECO:0000256" key="6">
    <source>
        <dbReference type="ARBA" id="ARBA00022741"/>
    </source>
</evidence>
<dbReference type="Gene3D" id="3.90.190.20">
    <property type="entry name" value="Mur ligase, C-terminal domain"/>
    <property type="match status" value="1"/>
</dbReference>
<evidence type="ECO:0000256" key="5">
    <source>
        <dbReference type="ARBA" id="ARBA00022618"/>
    </source>
</evidence>
<dbReference type="GO" id="GO:0051301">
    <property type="term" value="P:cell division"/>
    <property type="evidence" value="ECO:0007669"/>
    <property type="project" value="UniProtKB-KW"/>
</dbReference>
<comment type="subcellular location">
    <subcellularLocation>
        <location evidence="1 12">Cytoplasm</location>
    </subcellularLocation>
</comment>
<feature type="compositionally biased region" description="Gly residues" evidence="13">
    <location>
        <begin position="275"/>
        <end position="286"/>
    </location>
</feature>
<dbReference type="STRING" id="656024.FsymDg_3110"/>
<evidence type="ECO:0000313" key="16">
    <source>
        <dbReference type="EMBL" id="AEH10419.1"/>
    </source>
</evidence>
<dbReference type="InterPro" id="IPR004101">
    <property type="entry name" value="Mur_ligase_C"/>
</dbReference>
<dbReference type="Gene3D" id="3.40.50.720">
    <property type="entry name" value="NAD(P)-binding Rossmann-like Domain"/>
    <property type="match status" value="1"/>
</dbReference>
<feature type="domain" description="Mur ligase C-terminal" evidence="14">
    <location>
        <begin position="348"/>
        <end position="466"/>
    </location>
</feature>
<evidence type="ECO:0000256" key="3">
    <source>
        <dbReference type="ARBA" id="ARBA00022490"/>
    </source>
</evidence>
<evidence type="ECO:0000256" key="8">
    <source>
        <dbReference type="ARBA" id="ARBA00022960"/>
    </source>
</evidence>
<dbReference type="HAMAP" id="MF_02208">
    <property type="entry name" value="MurD2_subfam"/>
    <property type="match status" value="1"/>
</dbReference>
<dbReference type="UniPathway" id="UPA00219"/>
<dbReference type="SUPFAM" id="SSF53623">
    <property type="entry name" value="MurD-like peptide ligases, catalytic domain"/>
    <property type="match status" value="1"/>
</dbReference>
<dbReference type="PANTHER" id="PTHR43692:SF1">
    <property type="entry name" value="UDP-N-ACETYLMURAMOYLALANINE--D-GLUTAMATE LIGASE"/>
    <property type="match status" value="1"/>
</dbReference>
<dbReference type="GO" id="GO:0008764">
    <property type="term" value="F:UDP-N-acetylmuramoylalanine-D-glutamate ligase activity"/>
    <property type="evidence" value="ECO:0007669"/>
    <property type="project" value="UniProtKB-EC"/>
</dbReference>
<evidence type="ECO:0000259" key="14">
    <source>
        <dbReference type="Pfam" id="PF02875"/>
    </source>
</evidence>
<dbReference type="Pfam" id="PF02875">
    <property type="entry name" value="Mur_ligase_C"/>
    <property type="match status" value="1"/>
</dbReference>
<comment type="catalytic activity">
    <reaction evidence="12">
        <text>UDP-N-acetyl-alpha-D-muramoyl-L-alanine + L-glutamate + ATP = UDP-N-acetyl-alpha-D-muramoyl-L-alanyl-L-glutamate + ADP + phosphate + H(+)</text>
        <dbReference type="Rhea" id="RHEA:58816"/>
        <dbReference type="ChEBI" id="CHEBI:15378"/>
        <dbReference type="ChEBI" id="CHEBI:29985"/>
        <dbReference type="ChEBI" id="CHEBI:30616"/>
        <dbReference type="ChEBI" id="CHEBI:43474"/>
        <dbReference type="ChEBI" id="CHEBI:83898"/>
        <dbReference type="ChEBI" id="CHEBI:142725"/>
        <dbReference type="ChEBI" id="CHEBI:456216"/>
        <dbReference type="EC" id="6.3.2.53"/>
    </reaction>
</comment>
<evidence type="ECO:0000313" key="17">
    <source>
        <dbReference type="Proteomes" id="UP000001549"/>
    </source>
</evidence>
<comment type="similarity">
    <text evidence="12">Belongs to the MurCDEF family. MurD2 subfamily.</text>
</comment>
<keyword evidence="17" id="KW-1185">Reference proteome</keyword>
<dbReference type="PANTHER" id="PTHR43692">
    <property type="entry name" value="UDP-N-ACETYLMURAMOYLALANINE--D-GLUTAMATE LIGASE"/>
    <property type="match status" value="1"/>
</dbReference>
<evidence type="ECO:0000256" key="2">
    <source>
        <dbReference type="ARBA" id="ARBA00004752"/>
    </source>
</evidence>
<dbReference type="Gene3D" id="3.40.1190.10">
    <property type="entry name" value="Mur-like, catalytic domain"/>
    <property type="match status" value="1"/>
</dbReference>
<keyword evidence="9 12" id="KW-0573">Peptidoglycan synthesis</keyword>
<evidence type="ECO:0000256" key="10">
    <source>
        <dbReference type="ARBA" id="ARBA00023306"/>
    </source>
</evidence>
<evidence type="ECO:0000256" key="1">
    <source>
        <dbReference type="ARBA" id="ARBA00004496"/>
    </source>
</evidence>
<protein>
    <recommendedName>
        <fullName evidence="12">UDP-N-acetylmuramoyl-L-alanine--L-glutamate ligase</fullName>
        <ecNumber evidence="12">6.3.2.53</ecNumber>
    </recommendedName>
    <alternativeName>
        <fullName evidence="12">UDP-N-acetylmuramoyl-L-alanyl-L-glutamate synthetase</fullName>
        <shortName evidence="12">UDP-MurNAc-L-Ala-L-Glu synthetase</shortName>
    </alternativeName>
</protein>
<dbReference type="InterPro" id="IPR013221">
    <property type="entry name" value="Mur_ligase_cen"/>
</dbReference>
<dbReference type="SUPFAM" id="SSF51984">
    <property type="entry name" value="MurCD N-terminal domain"/>
    <property type="match status" value="1"/>
</dbReference>
<feature type="binding site" evidence="12">
    <location>
        <begin position="116"/>
        <end position="122"/>
    </location>
    <ligand>
        <name>ATP</name>
        <dbReference type="ChEBI" id="CHEBI:30616"/>
    </ligand>
</feature>
<dbReference type="eggNOG" id="COG0771">
    <property type="taxonomic scope" value="Bacteria"/>
</dbReference>
<dbReference type="InterPro" id="IPR036565">
    <property type="entry name" value="Mur-like_cat_sf"/>
</dbReference>
<dbReference type="HOGENOM" id="CLU_032540_4_1_11"/>
<keyword evidence="6 12" id="KW-0547">Nucleotide-binding</keyword>
<dbReference type="AlphaFoldDB" id="F8AYB6"/>
<dbReference type="Pfam" id="PF08245">
    <property type="entry name" value="Mur_ligase_M"/>
    <property type="match status" value="1"/>
</dbReference>
<gene>
    <name evidence="12" type="primary">murD2</name>
    <name evidence="16" type="ordered locus">FsymDg_3110</name>
</gene>
<proteinExistence type="inferred from homology"/>
<keyword evidence="11 12" id="KW-0961">Cell wall biogenesis/degradation</keyword>
<dbReference type="EC" id="6.3.2.53" evidence="12"/>
<comment type="function">
    <text evidence="12">Cell wall formation. Catalyzes the addition of L-glutamate to the nucleotide precursor UDP-N-acetylmuramoyl-L-alanine.</text>
</comment>
<keyword evidence="3 12" id="KW-0963">Cytoplasm</keyword>
<dbReference type="HAMAP" id="MF_00639">
    <property type="entry name" value="MurD"/>
    <property type="match status" value="1"/>
</dbReference>
<evidence type="ECO:0000256" key="11">
    <source>
        <dbReference type="ARBA" id="ARBA00023316"/>
    </source>
</evidence>